<dbReference type="SUPFAM" id="SSF55961">
    <property type="entry name" value="Bet v1-like"/>
    <property type="match status" value="1"/>
</dbReference>
<dbReference type="InterPro" id="IPR019639">
    <property type="entry name" value="DUF2505"/>
</dbReference>
<dbReference type="RefSeq" id="WP_344735722.1">
    <property type="nucleotide sequence ID" value="NZ_BAAAZH010000037.1"/>
</dbReference>
<sequence length="161" mass="16881">MRFHHALTYDAAPAEVHQMLATPAFREAACAAQDVVSAEVSIESGADGAMTVVVDQVQRTDDLPSFARKFAGSTTRAVQKEQWSGPEGGTLAIEAPGSPATIRGSITLAPSGSGTVETVELDIKVSVPLIGGKLEKLLADRIIAGMDAEHRVGTAWLKGDR</sequence>
<comment type="caution">
    <text evidence="1">The sequence shown here is derived from an EMBL/GenBank/DDBJ whole genome shotgun (WGS) entry which is preliminary data.</text>
</comment>
<reference evidence="2" key="1">
    <citation type="journal article" date="2019" name="Int. J. Syst. Evol. Microbiol.">
        <title>The Global Catalogue of Microorganisms (GCM) 10K type strain sequencing project: providing services to taxonomists for standard genome sequencing and annotation.</title>
        <authorList>
            <consortium name="The Broad Institute Genomics Platform"/>
            <consortium name="The Broad Institute Genome Sequencing Center for Infectious Disease"/>
            <person name="Wu L."/>
            <person name="Ma J."/>
        </authorList>
    </citation>
    <scope>NUCLEOTIDE SEQUENCE [LARGE SCALE GENOMIC DNA]</scope>
    <source>
        <strain evidence="2">JCM 16703</strain>
    </source>
</reference>
<protein>
    <submittedName>
        <fullName evidence="1">DUF2505 domain-containing protein</fullName>
    </submittedName>
</protein>
<dbReference type="Proteomes" id="UP001501495">
    <property type="component" value="Unassembled WGS sequence"/>
</dbReference>
<gene>
    <name evidence="1" type="ORF">GCM10022215_44150</name>
</gene>
<proteinExistence type="predicted"/>
<dbReference type="Gene3D" id="3.30.530.20">
    <property type="match status" value="1"/>
</dbReference>
<name>A0ABP7Y6V0_9ACTN</name>
<keyword evidence="2" id="KW-1185">Reference proteome</keyword>
<dbReference type="InterPro" id="IPR023393">
    <property type="entry name" value="START-like_dom_sf"/>
</dbReference>
<evidence type="ECO:0000313" key="2">
    <source>
        <dbReference type="Proteomes" id="UP001501495"/>
    </source>
</evidence>
<dbReference type="EMBL" id="BAAAZH010000037">
    <property type="protein sequence ID" value="GAA4130506.1"/>
    <property type="molecule type" value="Genomic_DNA"/>
</dbReference>
<dbReference type="Pfam" id="PF10698">
    <property type="entry name" value="DUF2505"/>
    <property type="match status" value="1"/>
</dbReference>
<accession>A0ABP7Y6V0</accession>
<organism evidence="1 2">
    <name type="scientific">Nocardioides fonticola</name>
    <dbReference type="NCBI Taxonomy" id="450363"/>
    <lineage>
        <taxon>Bacteria</taxon>
        <taxon>Bacillati</taxon>
        <taxon>Actinomycetota</taxon>
        <taxon>Actinomycetes</taxon>
        <taxon>Propionibacteriales</taxon>
        <taxon>Nocardioidaceae</taxon>
        <taxon>Nocardioides</taxon>
    </lineage>
</organism>
<evidence type="ECO:0000313" key="1">
    <source>
        <dbReference type="EMBL" id="GAA4130506.1"/>
    </source>
</evidence>